<evidence type="ECO:0000313" key="2">
    <source>
        <dbReference type="EMBL" id="TNN22616.1"/>
    </source>
</evidence>
<proteinExistence type="predicted"/>
<dbReference type="OrthoDB" id="8850978at2759"/>
<dbReference type="EMBL" id="SRLO01021703">
    <property type="protein sequence ID" value="TNN22616.1"/>
    <property type="molecule type" value="Genomic_DNA"/>
</dbReference>
<organism evidence="2 3">
    <name type="scientific">Liparis tanakae</name>
    <name type="common">Tanaka's snailfish</name>
    <dbReference type="NCBI Taxonomy" id="230148"/>
    <lineage>
        <taxon>Eukaryota</taxon>
        <taxon>Metazoa</taxon>
        <taxon>Chordata</taxon>
        <taxon>Craniata</taxon>
        <taxon>Vertebrata</taxon>
        <taxon>Euteleostomi</taxon>
        <taxon>Actinopterygii</taxon>
        <taxon>Neopterygii</taxon>
        <taxon>Teleostei</taxon>
        <taxon>Neoteleostei</taxon>
        <taxon>Acanthomorphata</taxon>
        <taxon>Eupercaria</taxon>
        <taxon>Perciformes</taxon>
        <taxon>Cottioidei</taxon>
        <taxon>Cottales</taxon>
        <taxon>Liparidae</taxon>
        <taxon>Liparis</taxon>
    </lineage>
</organism>
<evidence type="ECO:0000313" key="3">
    <source>
        <dbReference type="Proteomes" id="UP000314294"/>
    </source>
</evidence>
<evidence type="ECO:0000256" key="1">
    <source>
        <dbReference type="SAM" id="SignalP"/>
    </source>
</evidence>
<dbReference type="Proteomes" id="UP000314294">
    <property type="component" value="Unassembled WGS sequence"/>
</dbReference>
<keyword evidence="3" id="KW-1185">Reference proteome</keyword>
<keyword evidence="1" id="KW-0732">Signal</keyword>
<feature type="signal peptide" evidence="1">
    <location>
        <begin position="1"/>
        <end position="25"/>
    </location>
</feature>
<accession>A0A4Z2E183</accession>
<gene>
    <name evidence="2" type="ORF">EYF80_067270</name>
</gene>
<sequence>MMMYPTCVYLSWSLLAVAVVPGSLGEMYTSLLNVKQAISVEQKLIDYLRTYIDHEFERLQDIKR</sequence>
<feature type="chain" id="PRO_5021264413" evidence="1">
    <location>
        <begin position="26"/>
        <end position="64"/>
    </location>
</feature>
<protein>
    <submittedName>
        <fullName evidence="2">Uncharacterized protein</fullName>
    </submittedName>
</protein>
<reference evidence="2 3" key="1">
    <citation type="submission" date="2019-03" db="EMBL/GenBank/DDBJ databases">
        <title>First draft genome of Liparis tanakae, snailfish: a comprehensive survey of snailfish specific genes.</title>
        <authorList>
            <person name="Kim W."/>
            <person name="Song I."/>
            <person name="Jeong J.-H."/>
            <person name="Kim D."/>
            <person name="Kim S."/>
            <person name="Ryu S."/>
            <person name="Song J.Y."/>
            <person name="Lee S.K."/>
        </authorList>
    </citation>
    <scope>NUCLEOTIDE SEQUENCE [LARGE SCALE GENOMIC DNA]</scope>
    <source>
        <tissue evidence="2">Muscle</tissue>
    </source>
</reference>
<comment type="caution">
    <text evidence="2">The sequence shown here is derived from an EMBL/GenBank/DDBJ whole genome shotgun (WGS) entry which is preliminary data.</text>
</comment>
<name>A0A4Z2E183_9TELE</name>
<dbReference type="AlphaFoldDB" id="A0A4Z2E183"/>